<dbReference type="InterPro" id="IPR012430">
    <property type="entry name" value="TMEM43_fam"/>
</dbReference>
<feature type="transmembrane region" description="Helical" evidence="11">
    <location>
        <begin position="477"/>
        <end position="499"/>
    </location>
</feature>
<dbReference type="OrthoDB" id="43453at2759"/>
<keyword evidence="6" id="KW-0256">Endoplasmic reticulum</keyword>
<reference evidence="13" key="2">
    <citation type="submission" date="2021-04" db="EMBL/GenBank/DDBJ databases">
        <authorList>
            <person name="Podell S."/>
        </authorList>
    </citation>
    <scope>NUCLEOTIDE SEQUENCE</scope>
    <source>
        <strain evidence="13">Hildebrandi</strain>
    </source>
</reference>
<keyword evidence="9" id="KW-0539">Nucleus</keyword>
<dbReference type="GO" id="GO:0071763">
    <property type="term" value="P:nuclear membrane organization"/>
    <property type="evidence" value="ECO:0007669"/>
    <property type="project" value="TreeGrafter"/>
</dbReference>
<evidence type="ECO:0000256" key="3">
    <source>
        <dbReference type="ARBA" id="ARBA00004586"/>
    </source>
</evidence>
<evidence type="ECO:0000313" key="13">
    <source>
        <dbReference type="EMBL" id="KAG7347395.1"/>
    </source>
</evidence>
<dbReference type="GO" id="GO:0005637">
    <property type="term" value="C:nuclear inner membrane"/>
    <property type="evidence" value="ECO:0007669"/>
    <property type="project" value="TreeGrafter"/>
</dbReference>
<evidence type="ECO:0000256" key="11">
    <source>
        <dbReference type="SAM" id="Phobius"/>
    </source>
</evidence>
<evidence type="ECO:0000256" key="5">
    <source>
        <dbReference type="ARBA" id="ARBA00022692"/>
    </source>
</evidence>
<organism evidence="13 14">
    <name type="scientific">Nitzschia inconspicua</name>
    <dbReference type="NCBI Taxonomy" id="303405"/>
    <lineage>
        <taxon>Eukaryota</taxon>
        <taxon>Sar</taxon>
        <taxon>Stramenopiles</taxon>
        <taxon>Ochrophyta</taxon>
        <taxon>Bacillariophyta</taxon>
        <taxon>Bacillariophyceae</taxon>
        <taxon>Bacillariophycidae</taxon>
        <taxon>Bacillariales</taxon>
        <taxon>Bacillariaceae</taxon>
        <taxon>Nitzschia</taxon>
    </lineage>
</organism>
<evidence type="ECO:0000256" key="7">
    <source>
        <dbReference type="ARBA" id="ARBA00022989"/>
    </source>
</evidence>
<evidence type="ECO:0000256" key="1">
    <source>
        <dbReference type="ARBA" id="ARBA00004127"/>
    </source>
</evidence>
<feature type="signal peptide" evidence="12">
    <location>
        <begin position="1"/>
        <end position="28"/>
    </location>
</feature>
<dbReference type="EMBL" id="JAGRRH010000020">
    <property type="protein sequence ID" value="KAG7347395.1"/>
    <property type="molecule type" value="Genomic_DNA"/>
</dbReference>
<name>A0A9K3PHH5_9STRA</name>
<keyword evidence="5 11" id="KW-0812">Transmembrane</keyword>
<evidence type="ECO:0000256" key="2">
    <source>
        <dbReference type="ARBA" id="ARBA00004259"/>
    </source>
</evidence>
<feature type="transmembrane region" description="Helical" evidence="11">
    <location>
        <begin position="511"/>
        <end position="536"/>
    </location>
</feature>
<feature type="transmembrane region" description="Helical" evidence="11">
    <location>
        <begin position="120"/>
        <end position="139"/>
    </location>
</feature>
<comment type="similarity">
    <text evidence="4">Belongs to the TMEM43 family.</text>
</comment>
<accession>A0A9K3PHH5</accession>
<evidence type="ECO:0000256" key="4">
    <source>
        <dbReference type="ARBA" id="ARBA00006627"/>
    </source>
</evidence>
<dbReference type="Proteomes" id="UP000693970">
    <property type="component" value="Unassembled WGS sequence"/>
</dbReference>
<keyword evidence="12" id="KW-0732">Signal</keyword>
<dbReference type="PANTHER" id="PTHR13416">
    <property type="match status" value="1"/>
</dbReference>
<keyword evidence="14" id="KW-1185">Reference proteome</keyword>
<keyword evidence="8 11" id="KW-0472">Membrane</keyword>
<evidence type="ECO:0000256" key="10">
    <source>
        <dbReference type="SAM" id="MobiDB-lite"/>
    </source>
</evidence>
<evidence type="ECO:0000256" key="12">
    <source>
        <dbReference type="SAM" id="SignalP"/>
    </source>
</evidence>
<keyword evidence="7 11" id="KW-1133">Transmembrane helix</keyword>
<dbReference type="Pfam" id="PF07787">
    <property type="entry name" value="TMEM43"/>
    <property type="match status" value="1"/>
</dbReference>
<evidence type="ECO:0000256" key="9">
    <source>
        <dbReference type="ARBA" id="ARBA00023242"/>
    </source>
</evidence>
<feature type="transmembrane region" description="Helical" evidence="11">
    <location>
        <begin position="543"/>
        <end position="562"/>
    </location>
</feature>
<gene>
    <name evidence="13" type="ORF">IV203_016100</name>
</gene>
<protein>
    <submittedName>
        <fullName evidence="13">Transmembrane protein</fullName>
    </submittedName>
</protein>
<comment type="caution">
    <text evidence="13">The sequence shown here is derived from an EMBL/GenBank/DDBJ whole genome shotgun (WGS) entry which is preliminary data.</text>
</comment>
<dbReference type="GO" id="GO:0006629">
    <property type="term" value="P:lipid metabolic process"/>
    <property type="evidence" value="ECO:0007669"/>
    <property type="project" value="TreeGrafter"/>
</dbReference>
<dbReference type="PANTHER" id="PTHR13416:SF2">
    <property type="entry name" value="TRANSMEMBRANE PROTEIN 43"/>
    <property type="match status" value="1"/>
</dbReference>
<dbReference type="AlphaFoldDB" id="A0A9K3PHH5"/>
<comment type="subcellular location">
    <subcellularLocation>
        <location evidence="1">Endomembrane system</location>
        <topology evidence="1">Multi-pass membrane protein</topology>
    </subcellularLocation>
    <subcellularLocation>
        <location evidence="3">Endoplasmic reticulum membrane</location>
    </subcellularLocation>
    <subcellularLocation>
        <location evidence="2">Nucleus envelope</location>
    </subcellularLocation>
</comment>
<feature type="region of interest" description="Disordered" evidence="10">
    <location>
        <begin position="89"/>
        <end position="108"/>
    </location>
</feature>
<evidence type="ECO:0000313" key="14">
    <source>
        <dbReference type="Proteomes" id="UP000693970"/>
    </source>
</evidence>
<evidence type="ECO:0000256" key="6">
    <source>
        <dbReference type="ARBA" id="ARBA00022824"/>
    </source>
</evidence>
<proteinExistence type="inferred from homology"/>
<feature type="chain" id="PRO_5039952883" evidence="12">
    <location>
        <begin position="29"/>
        <end position="583"/>
    </location>
</feature>
<dbReference type="GO" id="GO:0005789">
    <property type="term" value="C:endoplasmic reticulum membrane"/>
    <property type="evidence" value="ECO:0007669"/>
    <property type="project" value="UniProtKB-SubCell"/>
</dbReference>
<reference evidence="13" key="1">
    <citation type="journal article" date="2021" name="Sci. Rep.">
        <title>Diploid genomic architecture of Nitzschia inconspicua, an elite biomass production diatom.</title>
        <authorList>
            <person name="Oliver A."/>
            <person name="Podell S."/>
            <person name="Pinowska A."/>
            <person name="Traller J.C."/>
            <person name="Smith S.R."/>
            <person name="McClure R."/>
            <person name="Beliaev A."/>
            <person name="Bohutskyi P."/>
            <person name="Hill E.A."/>
            <person name="Rabines A."/>
            <person name="Zheng H."/>
            <person name="Allen L.Z."/>
            <person name="Kuo A."/>
            <person name="Grigoriev I.V."/>
            <person name="Allen A.E."/>
            <person name="Hazlebeck D."/>
            <person name="Allen E.E."/>
        </authorList>
    </citation>
    <scope>NUCLEOTIDE SEQUENCE</scope>
    <source>
        <strain evidence="13">Hildebrandi</strain>
    </source>
</reference>
<sequence length="583" mass="63938">MAIAYCKSGPVVALVLSLVLAILDHSKAGAVPTRSEIHPKNDVSPSDIHVHFDNRFRGEFSGEFLDAYEGIDGIETDDLFSFLRKKPDVSSEQQQQEQQRRKTQQQTTTKVNIFQKLGESIGMTIVGCLLVAFMPCLIWRNEGRHVNELARIDFCKNNAVAVNCNTPTDENVGRLVHFTGNVTVGDTMLDLGDNEGALNVAKPVPNALVLKRTCYIWQKFEYATQSTQKNVVGGGETRTTTYHLREDWTAGGPQPRCPHLNENNSRGVWDQIMSITGGPHGTSGIPPIEDKAVGNQPSPVMNQQQTDPTQVEMAPLFFGVADPKKPPHAMNLSQVARVGEFYLSEKAMTSNPAVFLSSAIPVPSEYIPEYVSGCEDLQKGNDNTLRTFPEGQEPRNGDCKVVYEYVPAGFDASFVVAQTAGVPDEAKEFGAKYGIDRAPVTGRCNHDLGQIWMVRKGNYNLYEMLDMAKAEENTLTMIIRVVVWALLCAGWVMLFSPFLTALEVLPLLSQLGYFAVVLVALIVSCLCCCTVMIFAYMRYRPGITAGLLVIALGIWGIVVWRLDIAAETGGDTPVPTSAPAISP</sequence>
<evidence type="ECO:0000256" key="8">
    <source>
        <dbReference type="ARBA" id="ARBA00023136"/>
    </source>
</evidence>